<dbReference type="EMBL" id="OOIL02004034">
    <property type="protein sequence ID" value="VFQ90253.1"/>
    <property type="molecule type" value="Genomic_DNA"/>
</dbReference>
<evidence type="ECO:0000313" key="3">
    <source>
        <dbReference type="Proteomes" id="UP000595140"/>
    </source>
</evidence>
<dbReference type="Proteomes" id="UP000595140">
    <property type="component" value="Unassembled WGS sequence"/>
</dbReference>
<organism evidence="2 3">
    <name type="scientific">Cuscuta campestris</name>
    <dbReference type="NCBI Taxonomy" id="132261"/>
    <lineage>
        <taxon>Eukaryota</taxon>
        <taxon>Viridiplantae</taxon>
        <taxon>Streptophyta</taxon>
        <taxon>Embryophyta</taxon>
        <taxon>Tracheophyta</taxon>
        <taxon>Spermatophyta</taxon>
        <taxon>Magnoliopsida</taxon>
        <taxon>eudicotyledons</taxon>
        <taxon>Gunneridae</taxon>
        <taxon>Pentapetalae</taxon>
        <taxon>asterids</taxon>
        <taxon>lamiids</taxon>
        <taxon>Solanales</taxon>
        <taxon>Convolvulaceae</taxon>
        <taxon>Cuscuteae</taxon>
        <taxon>Cuscuta</taxon>
        <taxon>Cuscuta subgen. Grammica</taxon>
        <taxon>Cuscuta sect. Cleistogrammica</taxon>
    </lineage>
</organism>
<dbReference type="AlphaFoldDB" id="A0A484MMQ5"/>
<keyword evidence="3" id="KW-1185">Reference proteome</keyword>
<name>A0A484MMQ5_9ASTE</name>
<accession>A0A484MMQ5</accession>
<reference evidence="2 3" key="1">
    <citation type="submission" date="2018-04" db="EMBL/GenBank/DDBJ databases">
        <authorList>
            <person name="Vogel A."/>
        </authorList>
    </citation>
    <scope>NUCLEOTIDE SEQUENCE [LARGE SCALE GENOMIC DNA]</scope>
</reference>
<feature type="region of interest" description="Disordered" evidence="1">
    <location>
        <begin position="1"/>
        <end position="24"/>
    </location>
</feature>
<protein>
    <submittedName>
        <fullName evidence="2">Uncharacterized protein</fullName>
    </submittedName>
</protein>
<evidence type="ECO:0000256" key="1">
    <source>
        <dbReference type="SAM" id="MobiDB-lite"/>
    </source>
</evidence>
<evidence type="ECO:0000313" key="2">
    <source>
        <dbReference type="EMBL" id="VFQ90253.1"/>
    </source>
</evidence>
<proteinExistence type="predicted"/>
<feature type="compositionally biased region" description="Basic and acidic residues" evidence="1">
    <location>
        <begin position="10"/>
        <end position="24"/>
    </location>
</feature>
<sequence length="90" mass="9669">MAAASLLGDGIRRNSNGERDGGEWQRRLPGLCLRSVSLADGKDCDVQRVMGMGLTVKVMVATRCLVRLCGGSWNLGWVVEGQCTKGARAF</sequence>
<gene>
    <name evidence="2" type="ORF">CCAM_LOCUS32029</name>
</gene>